<dbReference type="AlphaFoldDB" id="G6G0E8"/>
<dbReference type="EMBL" id="AGIZ01000022">
    <property type="protein sequence ID" value="EHC08355.1"/>
    <property type="molecule type" value="Genomic_DNA"/>
</dbReference>
<dbReference type="Proteomes" id="UP000004344">
    <property type="component" value="Unassembled WGS sequence"/>
</dbReference>
<proteinExistence type="predicted"/>
<protein>
    <submittedName>
        <fullName evidence="1">Short-chain dehydrogenase/reductase SDR</fullName>
    </submittedName>
</protein>
<accession>G6G0E8</accession>
<comment type="caution">
    <text evidence="1">The sequence shown here is derived from an EMBL/GenBank/DDBJ whole genome shotgun (WGS) entry which is preliminary data.</text>
</comment>
<dbReference type="PATRIC" id="fig|741277.3.peg.4152"/>
<sequence>MIEKPEDVANAIWSAAKNHKPEVFVGSANLSQAVYRLFSGLLQWASQQVFKNEDK</sequence>
<organism evidence="1 2">
    <name type="scientific">Fischerella thermalis JSC-11</name>
    <dbReference type="NCBI Taxonomy" id="741277"/>
    <lineage>
        <taxon>Bacteria</taxon>
        <taxon>Bacillati</taxon>
        <taxon>Cyanobacteriota</taxon>
        <taxon>Cyanophyceae</taxon>
        <taxon>Nostocales</taxon>
        <taxon>Hapalosiphonaceae</taxon>
        <taxon>Fischerella</taxon>
    </lineage>
</organism>
<evidence type="ECO:0000313" key="1">
    <source>
        <dbReference type="EMBL" id="EHC08355.1"/>
    </source>
</evidence>
<evidence type="ECO:0000313" key="2">
    <source>
        <dbReference type="Proteomes" id="UP000004344"/>
    </source>
</evidence>
<gene>
    <name evidence="1" type="ORF">FJSC11DRAFT_4597</name>
</gene>
<keyword evidence="2" id="KW-1185">Reference proteome</keyword>
<name>G6G0E8_9CYAN</name>
<reference evidence="1 2" key="1">
    <citation type="submission" date="2011-09" db="EMBL/GenBank/DDBJ databases">
        <title>The draft genome of Fischerella sp. JSC-11.</title>
        <authorList>
            <consortium name="US DOE Joint Genome Institute (JGI-PGF)"/>
            <person name="Lucas S."/>
            <person name="Han J."/>
            <person name="Lapidus A."/>
            <person name="Cheng J.-F."/>
            <person name="Goodwin L."/>
            <person name="Pitluck S."/>
            <person name="Peters L."/>
            <person name="Land M.L."/>
            <person name="Hauser L."/>
            <person name="Sarkisova S."/>
            <person name="Bryant D.A."/>
            <person name="Brown I."/>
            <person name="Woyke T.J."/>
        </authorList>
    </citation>
    <scope>NUCLEOTIDE SEQUENCE [LARGE SCALE GENOMIC DNA]</scope>
    <source>
        <strain evidence="1 2">JSC-11</strain>
    </source>
</reference>